<organism evidence="6">
    <name type="scientific">Schistosoma curassoni</name>
    <dbReference type="NCBI Taxonomy" id="6186"/>
    <lineage>
        <taxon>Eukaryota</taxon>
        <taxon>Metazoa</taxon>
        <taxon>Spiralia</taxon>
        <taxon>Lophotrochozoa</taxon>
        <taxon>Platyhelminthes</taxon>
        <taxon>Trematoda</taxon>
        <taxon>Digenea</taxon>
        <taxon>Strigeidida</taxon>
        <taxon>Schistosomatoidea</taxon>
        <taxon>Schistosomatidae</taxon>
        <taxon>Schistosoma</taxon>
    </lineage>
</organism>
<dbReference type="GO" id="GO:0005789">
    <property type="term" value="C:endoplasmic reticulum membrane"/>
    <property type="evidence" value="ECO:0007669"/>
    <property type="project" value="TreeGrafter"/>
</dbReference>
<keyword evidence="3" id="KW-0472">Membrane</keyword>
<dbReference type="AlphaFoldDB" id="A0A183K4V2"/>
<evidence type="ECO:0000313" key="6">
    <source>
        <dbReference type="WBParaSite" id="SCUD_0001002201-mRNA-1"/>
    </source>
</evidence>
<comment type="similarity">
    <text evidence="1">Belongs to the sel-1 family.</text>
</comment>
<keyword evidence="3" id="KW-1133">Transmembrane helix</keyword>
<gene>
    <name evidence="4" type="ORF">SCUD_LOCUS10022</name>
</gene>
<feature type="transmembrane region" description="Helical" evidence="3">
    <location>
        <begin position="807"/>
        <end position="826"/>
    </location>
</feature>
<dbReference type="InterPro" id="IPR006597">
    <property type="entry name" value="Sel1-like"/>
</dbReference>
<dbReference type="GO" id="GO:0036503">
    <property type="term" value="P:ERAD pathway"/>
    <property type="evidence" value="ECO:0007669"/>
    <property type="project" value="TreeGrafter"/>
</dbReference>
<dbReference type="Gene3D" id="1.25.40.10">
    <property type="entry name" value="Tetratricopeptide repeat domain"/>
    <property type="match status" value="4"/>
</dbReference>
<dbReference type="SUPFAM" id="SSF81901">
    <property type="entry name" value="HCP-like"/>
    <property type="match status" value="3"/>
</dbReference>
<dbReference type="Proteomes" id="UP000279833">
    <property type="component" value="Unassembled WGS sequence"/>
</dbReference>
<dbReference type="InterPro" id="IPR050767">
    <property type="entry name" value="Sel1_AlgK"/>
</dbReference>
<dbReference type="EMBL" id="UZAK01033538">
    <property type="protein sequence ID" value="VDP38124.1"/>
    <property type="molecule type" value="Genomic_DNA"/>
</dbReference>
<protein>
    <submittedName>
        <fullName evidence="6">SEL1 protein</fullName>
    </submittedName>
</protein>
<evidence type="ECO:0000256" key="2">
    <source>
        <dbReference type="SAM" id="MobiDB-lite"/>
    </source>
</evidence>
<keyword evidence="3" id="KW-0812">Transmembrane</keyword>
<accession>A0A183K4V2</accession>
<feature type="region of interest" description="Disordered" evidence="2">
    <location>
        <begin position="110"/>
        <end position="182"/>
    </location>
</feature>
<dbReference type="WBParaSite" id="SCUD_0001002201-mRNA-1">
    <property type="protein sequence ID" value="SCUD_0001002201-mRNA-1"/>
    <property type="gene ID" value="SCUD_0001002201"/>
</dbReference>
<keyword evidence="5" id="KW-1185">Reference proteome</keyword>
<evidence type="ECO:0000256" key="1">
    <source>
        <dbReference type="ARBA" id="ARBA00038101"/>
    </source>
</evidence>
<dbReference type="Pfam" id="PF08238">
    <property type="entry name" value="Sel1"/>
    <property type="match status" value="9"/>
</dbReference>
<evidence type="ECO:0000313" key="5">
    <source>
        <dbReference type="Proteomes" id="UP000279833"/>
    </source>
</evidence>
<proteinExistence type="inferred from homology"/>
<reference evidence="4 5" key="2">
    <citation type="submission" date="2018-11" db="EMBL/GenBank/DDBJ databases">
        <authorList>
            <consortium name="Pathogen Informatics"/>
        </authorList>
    </citation>
    <scope>NUCLEOTIDE SEQUENCE [LARGE SCALE GENOMIC DNA]</scope>
    <source>
        <strain evidence="4">Dakar</strain>
        <strain evidence="5">Dakar, Senegal</strain>
    </source>
</reference>
<dbReference type="PANTHER" id="PTHR11102:SF147">
    <property type="entry name" value="SEL1L ADAPTOR SUBUNIT OF ERAD E3 UBIQUITIN LIGASE"/>
    <property type="match status" value="1"/>
</dbReference>
<sequence length="831" mass="93496">MFPFGFSNHPCGSPCLFIRIVVILIVSFSVVLSEDLKPKRKSGKYACNAQLKFSKYNKIYFQHTLGDTRVSITPDKKEIKNHIEQFDDPETVEKFLRDLLNPDLLFPQIPKDKEDVNVESESQDDPLGSNMKDENQESTDESEHDSTANDFPGSQSIPSINDENTMKSIHSPPNEHEDSGQSVAQRLYDEAMSILETENHKTSADKTALELLNEASRQGHTKAREQVAMLTLLGGYTADPFKSAYSAFEELSNEGNPRGQFGLGFLYASGLHVNASIPHALIYLTFSALGGDNFADMALGYRYWTGVGVEEDCEAALTHYHRVAQVVFKEVSERSESGGPTLLGPMVRRARLLDEIDAMGSLDGGDLTISEDLFQYYQFMAYKKNVSAMVGLGQLYYYGRHGVEMNHEKAFYYFNLAAESGSAIAMAYLGEMYMVGSTAVPADSTKALKYLRKSAEENNPIGQTGLALAYLYGRAGLPVKPVIAMELFLKAADQGWPEAQLHLGRLFLGNGKVANHHIRFIDTRCTHGIKTDYKSALKYFTMASQQGNVMAFYHLAEMHAKGTGVLRSCSTAAELFKNVAERGRWSKMFMSAYSAFRNRRYHEAFVTYQLLAELGYEVAQSNVAFILEEGKYFLLEKATGIPNDEIHKRAFTQWQRSATQGSTSSRVKLGDYYYYGLGTDVSYQKAIQHYRIASDLHHNAQAMFNLGYMHEQGLGLKRDLYLAKRFYDMAAEASIDARVAVYLALIRLSFYFVMEFFGESSFFQYLGSIFGSRSFTDEHEVDSVTDSTETPTISSHPSGRLISTMDWDFYAIPFLTGLLLLFFFYIRHRRV</sequence>
<evidence type="ECO:0000313" key="4">
    <source>
        <dbReference type="EMBL" id="VDP38124.1"/>
    </source>
</evidence>
<evidence type="ECO:0000256" key="3">
    <source>
        <dbReference type="SAM" id="Phobius"/>
    </source>
</evidence>
<dbReference type="InterPro" id="IPR011990">
    <property type="entry name" value="TPR-like_helical_dom_sf"/>
</dbReference>
<feature type="transmembrane region" description="Helical" evidence="3">
    <location>
        <begin position="739"/>
        <end position="758"/>
    </location>
</feature>
<feature type="compositionally biased region" description="Polar residues" evidence="2">
    <location>
        <begin position="148"/>
        <end position="168"/>
    </location>
</feature>
<dbReference type="STRING" id="6186.A0A183K4V2"/>
<dbReference type="SMART" id="SM00671">
    <property type="entry name" value="SEL1"/>
    <property type="match status" value="9"/>
</dbReference>
<name>A0A183K4V2_9TREM</name>
<feature type="transmembrane region" description="Helical" evidence="3">
    <location>
        <begin position="16"/>
        <end position="33"/>
    </location>
</feature>
<dbReference type="PANTHER" id="PTHR11102">
    <property type="entry name" value="SEL-1-LIKE PROTEIN"/>
    <property type="match status" value="1"/>
</dbReference>
<reference evidence="6" key="1">
    <citation type="submission" date="2016-06" db="UniProtKB">
        <authorList>
            <consortium name="WormBaseParasite"/>
        </authorList>
    </citation>
    <scope>IDENTIFICATION</scope>
</reference>